<evidence type="ECO:0000313" key="7">
    <source>
        <dbReference type="Proteomes" id="UP001515480"/>
    </source>
</evidence>
<keyword evidence="7" id="KW-1185">Reference proteome</keyword>
<comment type="similarity">
    <text evidence="1">Belongs to the arginase family. Agmatinase subfamily.</text>
</comment>
<dbReference type="PANTHER" id="PTHR11358:SF26">
    <property type="entry name" value="GUANIDINO ACID HYDROLASE, MITOCHONDRIAL"/>
    <property type="match status" value="1"/>
</dbReference>
<dbReference type="InterPro" id="IPR020855">
    <property type="entry name" value="Ureohydrolase_Mn_BS"/>
</dbReference>
<dbReference type="PRINTS" id="PR00116">
    <property type="entry name" value="ARGINASE"/>
</dbReference>
<dbReference type="GO" id="GO:0046872">
    <property type="term" value="F:metal ion binding"/>
    <property type="evidence" value="ECO:0007669"/>
    <property type="project" value="UniProtKB-KW"/>
</dbReference>
<accession>A0AB34K6T1</accession>
<feature type="binding site" evidence="4">
    <location>
        <position position="267"/>
    </location>
    <ligand>
        <name>Mn(2+)</name>
        <dbReference type="ChEBI" id="CHEBI:29035"/>
        <label>1</label>
    </ligand>
</feature>
<keyword evidence="3 5" id="KW-0378">Hydrolase</keyword>
<dbReference type="InterPro" id="IPR006035">
    <property type="entry name" value="Ureohydrolase"/>
</dbReference>
<feature type="binding site" evidence="4">
    <location>
        <position position="176"/>
    </location>
    <ligand>
        <name>Mn(2+)</name>
        <dbReference type="ChEBI" id="CHEBI:29035"/>
        <label>1</label>
    </ligand>
</feature>
<dbReference type="PANTHER" id="PTHR11358">
    <property type="entry name" value="ARGINASE/AGMATINASE"/>
    <property type="match status" value="1"/>
</dbReference>
<dbReference type="PIRSF" id="PIRSF036979">
    <property type="entry name" value="Arginase"/>
    <property type="match status" value="1"/>
</dbReference>
<dbReference type="Gene3D" id="3.40.800.10">
    <property type="entry name" value="Ureohydrolase domain"/>
    <property type="match status" value="1"/>
</dbReference>
<comment type="cofactor">
    <cofactor evidence="4">
        <name>Mn(2+)</name>
        <dbReference type="ChEBI" id="CHEBI:29035"/>
    </cofactor>
    <text evidence="4">Binds 2 manganese ions per subunit.</text>
</comment>
<dbReference type="AlphaFoldDB" id="A0AB34K6T1"/>
<proteinExistence type="inferred from homology"/>
<name>A0AB34K6T1_PRYPA</name>
<feature type="binding site" evidence="4">
    <location>
        <position position="180"/>
    </location>
    <ligand>
        <name>Mn(2+)</name>
        <dbReference type="ChEBI" id="CHEBI:29035"/>
        <label>1</label>
    </ligand>
</feature>
<evidence type="ECO:0000256" key="1">
    <source>
        <dbReference type="ARBA" id="ARBA00009227"/>
    </source>
</evidence>
<evidence type="ECO:0000256" key="4">
    <source>
        <dbReference type="PIRSR" id="PIRSR036979-1"/>
    </source>
</evidence>
<evidence type="ECO:0000256" key="3">
    <source>
        <dbReference type="ARBA" id="ARBA00022801"/>
    </source>
</evidence>
<evidence type="ECO:0008006" key="8">
    <source>
        <dbReference type="Google" id="ProtNLM"/>
    </source>
</evidence>
<gene>
    <name evidence="6" type="ORF">AB1Y20_000907</name>
</gene>
<dbReference type="PROSITE" id="PS01053">
    <property type="entry name" value="ARGINASE_1"/>
    <property type="match status" value="1"/>
</dbReference>
<feature type="binding site" evidence="4">
    <location>
        <position position="269"/>
    </location>
    <ligand>
        <name>Mn(2+)</name>
        <dbReference type="ChEBI" id="CHEBI:29035"/>
        <label>1</label>
    </ligand>
</feature>
<feature type="binding site" evidence="4">
    <location>
        <position position="152"/>
    </location>
    <ligand>
        <name>Mn(2+)</name>
        <dbReference type="ChEBI" id="CHEBI:29035"/>
        <label>1</label>
    </ligand>
</feature>
<dbReference type="InterPro" id="IPR023696">
    <property type="entry name" value="Ureohydrolase_dom_sf"/>
</dbReference>
<dbReference type="PROSITE" id="PS51409">
    <property type="entry name" value="ARGINASE_2"/>
    <property type="match status" value="1"/>
</dbReference>
<keyword evidence="4" id="KW-0464">Manganese</keyword>
<dbReference type="GO" id="GO:0008783">
    <property type="term" value="F:agmatinase activity"/>
    <property type="evidence" value="ECO:0007669"/>
    <property type="project" value="TreeGrafter"/>
</dbReference>
<sequence length="357" mass="37431">MACAPRLAPRAAIRGLSRGAGVRASSHARNATPPRYAGVSTFFRAPYVDMHACSLAGVHVGLLGVPFDGGASNRPGARYGPREVRSQSASHVRRINQSTGVAPFELGLRVADIGDAHVSRPFELVGAHAEVEAAVLGVARAGVTPIAVGGDHSVSLPILRALRRQSEAPLGLVHVDAHADTGDDYGGSRFHHGAPFKIAVDEGLIDPRRTIQIGIRGSLAFEGQWAFSHKSGMRVVYIDEALEKGVEFVLDEVYRVVGSSPAYLSFDIDALDPAFAPGTGTPEIGGLSTHYAQCLIRGLGVCPSRGSVAARTGIDLVGADLVEVSPPYDAADITSLAGANLVFEMLCVIAHARARRA</sequence>
<comment type="caution">
    <text evidence="6">The sequence shown here is derived from an EMBL/GenBank/DDBJ whole genome shotgun (WGS) entry which is preliminary data.</text>
</comment>
<dbReference type="EMBL" id="JBGBPQ010000001">
    <property type="protein sequence ID" value="KAL1529980.1"/>
    <property type="molecule type" value="Genomic_DNA"/>
</dbReference>
<reference evidence="6 7" key="1">
    <citation type="journal article" date="2024" name="Science">
        <title>Giant polyketide synthase enzymes in the biosynthesis of giant marine polyether toxins.</title>
        <authorList>
            <person name="Fallon T.R."/>
            <person name="Shende V.V."/>
            <person name="Wierzbicki I.H."/>
            <person name="Pendleton A.L."/>
            <person name="Watervoot N.F."/>
            <person name="Auber R.P."/>
            <person name="Gonzalez D.J."/>
            <person name="Wisecaver J.H."/>
            <person name="Moore B.S."/>
        </authorList>
    </citation>
    <scope>NUCLEOTIDE SEQUENCE [LARGE SCALE GENOMIC DNA]</scope>
    <source>
        <strain evidence="6 7">12B1</strain>
    </source>
</reference>
<evidence type="ECO:0000313" key="6">
    <source>
        <dbReference type="EMBL" id="KAL1529980.1"/>
    </source>
</evidence>
<dbReference type="GO" id="GO:0033389">
    <property type="term" value="P:putrescine biosynthetic process from arginine, via agmatine"/>
    <property type="evidence" value="ECO:0007669"/>
    <property type="project" value="TreeGrafter"/>
</dbReference>
<evidence type="ECO:0000256" key="2">
    <source>
        <dbReference type="ARBA" id="ARBA00022723"/>
    </source>
</evidence>
<dbReference type="CDD" id="cd11592">
    <property type="entry name" value="Agmatinase_PAH"/>
    <property type="match status" value="1"/>
</dbReference>
<dbReference type="SUPFAM" id="SSF52768">
    <property type="entry name" value="Arginase/deacetylase"/>
    <property type="match status" value="1"/>
</dbReference>
<organism evidence="6 7">
    <name type="scientific">Prymnesium parvum</name>
    <name type="common">Toxic golden alga</name>
    <dbReference type="NCBI Taxonomy" id="97485"/>
    <lineage>
        <taxon>Eukaryota</taxon>
        <taxon>Haptista</taxon>
        <taxon>Haptophyta</taxon>
        <taxon>Prymnesiophyceae</taxon>
        <taxon>Prymnesiales</taxon>
        <taxon>Prymnesiaceae</taxon>
        <taxon>Prymnesium</taxon>
    </lineage>
</organism>
<protein>
    <recommendedName>
        <fullName evidence="8">Agmatinase</fullName>
    </recommendedName>
</protein>
<evidence type="ECO:0000256" key="5">
    <source>
        <dbReference type="RuleBase" id="RU003684"/>
    </source>
</evidence>
<feature type="binding site" evidence="4">
    <location>
        <position position="178"/>
    </location>
    <ligand>
        <name>Mn(2+)</name>
        <dbReference type="ChEBI" id="CHEBI:29035"/>
        <label>1</label>
    </ligand>
</feature>
<keyword evidence="2 4" id="KW-0479">Metal-binding</keyword>
<dbReference type="Pfam" id="PF00491">
    <property type="entry name" value="Arginase"/>
    <property type="match status" value="1"/>
</dbReference>
<dbReference type="Proteomes" id="UP001515480">
    <property type="component" value="Unassembled WGS sequence"/>
</dbReference>